<evidence type="ECO:0000256" key="4">
    <source>
        <dbReference type="ARBA" id="ARBA00022723"/>
    </source>
</evidence>
<reference evidence="7 8" key="1">
    <citation type="journal article" date="2019" name="Int. J. Syst. Evol. Microbiol.">
        <title>The Global Catalogue of Microorganisms (GCM) 10K type strain sequencing project: providing services to taxonomists for standard genome sequencing and annotation.</title>
        <authorList>
            <consortium name="The Broad Institute Genomics Platform"/>
            <consortium name="The Broad Institute Genome Sequencing Center for Infectious Disease"/>
            <person name="Wu L."/>
            <person name="Ma J."/>
        </authorList>
    </citation>
    <scope>NUCLEOTIDE SEQUENCE [LARGE SCALE GENOMIC DNA]</scope>
    <source>
        <strain evidence="7 8">JCM 6485</strain>
    </source>
</reference>
<feature type="domain" description="Transketolase N-terminal" evidence="6">
    <location>
        <begin position="11"/>
        <end position="267"/>
    </location>
</feature>
<evidence type="ECO:0000313" key="8">
    <source>
        <dbReference type="Proteomes" id="UP001501764"/>
    </source>
</evidence>
<evidence type="ECO:0000256" key="5">
    <source>
        <dbReference type="ARBA" id="ARBA00023052"/>
    </source>
</evidence>
<gene>
    <name evidence="7" type="ORF">GCM10008916_00410</name>
</gene>
<accession>A0ABN1LGE1</accession>
<comment type="similarity">
    <text evidence="2">Belongs to the transketolase family.</text>
</comment>
<keyword evidence="5" id="KW-0786">Thiamine pyrophosphate</keyword>
<dbReference type="Proteomes" id="UP001501764">
    <property type="component" value="Unassembled WGS sequence"/>
</dbReference>
<keyword evidence="8" id="KW-1185">Reference proteome</keyword>
<dbReference type="PANTHER" id="PTHR47514:SF1">
    <property type="entry name" value="TRANSKETOLASE N-TERMINAL SECTION-RELATED"/>
    <property type="match status" value="1"/>
</dbReference>
<keyword evidence="4" id="KW-0479">Metal-binding</keyword>
<dbReference type="InterPro" id="IPR029061">
    <property type="entry name" value="THDP-binding"/>
</dbReference>
<protein>
    <submittedName>
        <fullName evidence="7">Transketolase</fullName>
    </submittedName>
</protein>
<proteinExistence type="inferred from homology"/>
<sequence length="274" mass="29891">MKKNKQELMDMAKIIRKDIVSMLTESASGHPGGSLSAADVVTTLFFNEMNIDPKNPKMADRDRFVLSKGHAAPVLYSALARRGFFDPKELLTLRKFGSNLQGHPNMNDLPGIDMSTGSLGQGISAAVGMALAGKTDKKDYRVYALLGDGELEEGQVWEAAMCAAHYKLDNLTIFIDFNGLQIDGDITKVMNPSPIDKKFEAFGWNVLVIDGHNYDEILEAIEKAKNHKGQPTAIVCKTVKGKGVSFMENEASWHGTAPSKEQCEKAIAEIGGEN</sequence>
<comment type="cofactor">
    <cofactor evidence="1">
        <name>thiamine diphosphate</name>
        <dbReference type="ChEBI" id="CHEBI:58937"/>
    </cofactor>
</comment>
<dbReference type="InterPro" id="IPR049557">
    <property type="entry name" value="Transketolase_CS"/>
</dbReference>
<dbReference type="PANTHER" id="PTHR47514">
    <property type="entry name" value="TRANSKETOLASE N-TERMINAL SECTION-RELATED"/>
    <property type="match status" value="1"/>
</dbReference>
<dbReference type="InterPro" id="IPR005474">
    <property type="entry name" value="Transketolase_N"/>
</dbReference>
<organism evidence="7 8">
    <name type="scientific">Clostridium nitritogenes</name>
    <dbReference type="NCBI Taxonomy" id="83340"/>
    <lineage>
        <taxon>Bacteria</taxon>
        <taxon>Bacillati</taxon>
        <taxon>Bacillota</taxon>
        <taxon>Clostridia</taxon>
        <taxon>Eubacteriales</taxon>
        <taxon>Clostridiaceae</taxon>
        <taxon>Clostridium</taxon>
    </lineage>
</organism>
<evidence type="ECO:0000259" key="6">
    <source>
        <dbReference type="Pfam" id="PF00456"/>
    </source>
</evidence>
<dbReference type="EMBL" id="BAAACO010000001">
    <property type="protein sequence ID" value="GAA0855190.1"/>
    <property type="molecule type" value="Genomic_DNA"/>
</dbReference>
<keyword evidence="3" id="KW-0808">Transferase</keyword>
<evidence type="ECO:0000256" key="1">
    <source>
        <dbReference type="ARBA" id="ARBA00001964"/>
    </source>
</evidence>
<dbReference type="PROSITE" id="PS00801">
    <property type="entry name" value="TRANSKETOLASE_1"/>
    <property type="match status" value="1"/>
</dbReference>
<dbReference type="CDD" id="cd02012">
    <property type="entry name" value="TPP_TK"/>
    <property type="match status" value="1"/>
</dbReference>
<evidence type="ECO:0000256" key="3">
    <source>
        <dbReference type="ARBA" id="ARBA00022679"/>
    </source>
</evidence>
<evidence type="ECO:0000256" key="2">
    <source>
        <dbReference type="ARBA" id="ARBA00007131"/>
    </source>
</evidence>
<dbReference type="Gene3D" id="3.40.50.970">
    <property type="match status" value="1"/>
</dbReference>
<dbReference type="SUPFAM" id="SSF52518">
    <property type="entry name" value="Thiamin diphosphate-binding fold (THDP-binding)"/>
    <property type="match status" value="1"/>
</dbReference>
<evidence type="ECO:0000313" key="7">
    <source>
        <dbReference type="EMBL" id="GAA0855190.1"/>
    </source>
</evidence>
<dbReference type="RefSeq" id="WP_045724961.1">
    <property type="nucleotide sequence ID" value="NZ_BAAACO010000001.1"/>
</dbReference>
<name>A0ABN1LGE1_9CLOT</name>
<dbReference type="Pfam" id="PF00456">
    <property type="entry name" value="Transketolase_N"/>
    <property type="match status" value="1"/>
</dbReference>
<comment type="caution">
    <text evidence="7">The sequence shown here is derived from an EMBL/GenBank/DDBJ whole genome shotgun (WGS) entry which is preliminary data.</text>
</comment>